<name>A0A931GY30_9BACT</name>
<organism evidence="2 3">
    <name type="scientific">Panacibacter microcysteis</name>
    <dbReference type="NCBI Taxonomy" id="2793269"/>
    <lineage>
        <taxon>Bacteria</taxon>
        <taxon>Pseudomonadati</taxon>
        <taxon>Bacteroidota</taxon>
        <taxon>Chitinophagia</taxon>
        <taxon>Chitinophagales</taxon>
        <taxon>Chitinophagaceae</taxon>
        <taxon>Panacibacter</taxon>
    </lineage>
</organism>
<feature type="signal peptide" evidence="1">
    <location>
        <begin position="1"/>
        <end position="19"/>
    </location>
</feature>
<keyword evidence="3" id="KW-1185">Reference proteome</keyword>
<dbReference type="AlphaFoldDB" id="A0A931GY30"/>
<accession>A0A931GY30</accession>
<evidence type="ECO:0000313" key="3">
    <source>
        <dbReference type="Proteomes" id="UP000628448"/>
    </source>
</evidence>
<protein>
    <submittedName>
        <fullName evidence="2">Uncharacterized protein</fullName>
    </submittedName>
</protein>
<comment type="caution">
    <text evidence="2">The sequence shown here is derived from an EMBL/GenBank/DDBJ whole genome shotgun (WGS) entry which is preliminary data.</text>
</comment>
<keyword evidence="1" id="KW-0732">Signal</keyword>
<dbReference type="RefSeq" id="WP_196991330.1">
    <property type="nucleotide sequence ID" value="NZ_JADWYR010000002.1"/>
</dbReference>
<feature type="chain" id="PRO_5037437696" evidence="1">
    <location>
        <begin position="20"/>
        <end position="174"/>
    </location>
</feature>
<gene>
    <name evidence="2" type="ORF">I5907_13415</name>
</gene>
<dbReference type="EMBL" id="JADWYR010000002">
    <property type="protein sequence ID" value="MBG9377234.1"/>
    <property type="molecule type" value="Genomic_DNA"/>
</dbReference>
<evidence type="ECO:0000256" key="1">
    <source>
        <dbReference type="SAM" id="SignalP"/>
    </source>
</evidence>
<reference evidence="2" key="1">
    <citation type="submission" date="2020-11" db="EMBL/GenBank/DDBJ databases">
        <title>Bacterial whole genome sequence for Panacibacter sp. DH6.</title>
        <authorList>
            <person name="Le V."/>
            <person name="Ko S."/>
            <person name="Ahn C.-Y."/>
            <person name="Oh H.-M."/>
        </authorList>
    </citation>
    <scope>NUCLEOTIDE SEQUENCE</scope>
    <source>
        <strain evidence="2">DH6</strain>
    </source>
</reference>
<dbReference type="Proteomes" id="UP000628448">
    <property type="component" value="Unassembled WGS sequence"/>
</dbReference>
<evidence type="ECO:0000313" key="2">
    <source>
        <dbReference type="EMBL" id="MBG9377234.1"/>
    </source>
</evidence>
<dbReference type="PROSITE" id="PS51257">
    <property type="entry name" value="PROKAR_LIPOPROTEIN"/>
    <property type="match status" value="1"/>
</dbReference>
<sequence length="174" mass="19703">MQKAWIIFVVMLLFACSNKKDFTPVFNVPAEFVPVIDSFEAAAMQRGYNITVNNLIIQYDSTLENSYCANANITASSNDVQKIIALNANIKCWLNSRQLETLIFHEMGHCILGREHDESRLPNGNPKSIMCTGNIALYAPCAYPVNDSCNQYYKRNYYLDELFNASTPVPDWGK</sequence>
<proteinExistence type="predicted"/>